<organism evidence="10 11">
    <name type="scientific">Mesorhizobium caraganae</name>
    <dbReference type="NCBI Taxonomy" id="483206"/>
    <lineage>
        <taxon>Bacteria</taxon>
        <taxon>Pseudomonadati</taxon>
        <taxon>Pseudomonadota</taxon>
        <taxon>Alphaproteobacteria</taxon>
        <taxon>Hyphomicrobiales</taxon>
        <taxon>Phyllobacteriaceae</taxon>
        <taxon>Mesorhizobium</taxon>
    </lineage>
</organism>
<feature type="domain" description="ABC transmembrane type-1" evidence="9">
    <location>
        <begin position="355"/>
        <end position="547"/>
    </location>
</feature>
<keyword evidence="3" id="KW-1003">Cell membrane</keyword>
<evidence type="ECO:0000256" key="2">
    <source>
        <dbReference type="ARBA" id="ARBA00022448"/>
    </source>
</evidence>
<dbReference type="SUPFAM" id="SSF161098">
    <property type="entry name" value="MetI-like"/>
    <property type="match status" value="2"/>
</dbReference>
<dbReference type="Gene3D" id="1.10.3720.10">
    <property type="entry name" value="MetI-like"/>
    <property type="match status" value="2"/>
</dbReference>
<feature type="transmembrane region" description="Helical" evidence="8">
    <location>
        <begin position="294"/>
        <end position="313"/>
    </location>
</feature>
<evidence type="ECO:0000259" key="9">
    <source>
        <dbReference type="PROSITE" id="PS50928"/>
    </source>
</evidence>
<protein>
    <submittedName>
        <fullName evidence="10">Iron ABC transporter permease</fullName>
    </submittedName>
</protein>
<dbReference type="RefSeq" id="WP_352562071.1">
    <property type="nucleotide sequence ID" value="NZ_JAMYQB010000034.1"/>
</dbReference>
<feature type="domain" description="ABC transmembrane type-1" evidence="9">
    <location>
        <begin position="60"/>
        <end position="267"/>
    </location>
</feature>
<dbReference type="Pfam" id="PF00528">
    <property type="entry name" value="BPD_transp_1"/>
    <property type="match status" value="2"/>
</dbReference>
<evidence type="ECO:0000256" key="1">
    <source>
        <dbReference type="ARBA" id="ARBA00004429"/>
    </source>
</evidence>
<feature type="transmembrane region" description="Helical" evidence="8">
    <location>
        <begin position="423"/>
        <end position="441"/>
    </location>
</feature>
<feature type="transmembrane region" description="Helical" evidence="8">
    <location>
        <begin position="528"/>
        <end position="552"/>
    </location>
</feature>
<reference evidence="10 11" key="1">
    <citation type="journal article" date="2024" name="Proc. Natl. Acad. Sci. U.S.A.">
        <title>The evolutionary genomics of adaptation to stress in wild rhizobium bacteria.</title>
        <authorList>
            <person name="Kehlet-Delgado H."/>
            <person name="Montoya A.P."/>
            <person name="Jensen K.T."/>
            <person name="Wendlandt C.E."/>
            <person name="Dexheimer C."/>
            <person name="Roberts M."/>
            <person name="Torres Martinez L."/>
            <person name="Friesen M.L."/>
            <person name="Griffitts J.S."/>
            <person name="Porter S.S."/>
        </authorList>
    </citation>
    <scope>NUCLEOTIDE SEQUENCE [LARGE SCALE GENOMIC DNA]</scope>
    <source>
        <strain evidence="10 11">M0641</strain>
    </source>
</reference>
<feature type="transmembrane region" description="Helical" evidence="8">
    <location>
        <begin position="138"/>
        <end position="162"/>
    </location>
</feature>
<evidence type="ECO:0000313" key="10">
    <source>
        <dbReference type="EMBL" id="MER9408118.1"/>
    </source>
</evidence>
<dbReference type="EMBL" id="JAMYQB010000034">
    <property type="protein sequence ID" value="MER9408118.1"/>
    <property type="molecule type" value="Genomic_DNA"/>
</dbReference>
<feature type="transmembrane region" description="Helical" evidence="8">
    <location>
        <begin position="246"/>
        <end position="266"/>
    </location>
</feature>
<keyword evidence="11" id="KW-1185">Reference proteome</keyword>
<dbReference type="CDD" id="cd06261">
    <property type="entry name" value="TM_PBP2"/>
    <property type="match status" value="2"/>
</dbReference>
<feature type="transmembrane region" description="Helical" evidence="8">
    <location>
        <begin position="199"/>
        <end position="221"/>
    </location>
</feature>
<feature type="transmembrane region" description="Helical" evidence="8">
    <location>
        <begin position="12"/>
        <end position="30"/>
    </location>
</feature>
<evidence type="ECO:0000256" key="8">
    <source>
        <dbReference type="RuleBase" id="RU363032"/>
    </source>
</evidence>
<keyword evidence="6 8" id="KW-1133">Transmembrane helix</keyword>
<dbReference type="InterPro" id="IPR000515">
    <property type="entry name" value="MetI-like"/>
</dbReference>
<dbReference type="PROSITE" id="PS50928">
    <property type="entry name" value="ABC_TM1"/>
    <property type="match status" value="2"/>
</dbReference>
<dbReference type="PANTHER" id="PTHR43357:SF4">
    <property type="entry name" value="INNER MEMBRANE ABC TRANSPORTER PERMEASE PROTEIN YDCV"/>
    <property type="match status" value="1"/>
</dbReference>
<keyword evidence="4" id="KW-0997">Cell inner membrane</keyword>
<evidence type="ECO:0000313" key="11">
    <source>
        <dbReference type="Proteomes" id="UP001433071"/>
    </source>
</evidence>
<accession>A0ABV1Z7W8</accession>
<comment type="caution">
    <text evidence="10">The sequence shown here is derived from an EMBL/GenBank/DDBJ whole genome shotgun (WGS) entry which is preliminary data.</text>
</comment>
<keyword evidence="7 8" id="KW-0472">Membrane</keyword>
<name>A0ABV1Z7W8_9HYPH</name>
<evidence type="ECO:0000256" key="7">
    <source>
        <dbReference type="ARBA" id="ARBA00023136"/>
    </source>
</evidence>
<dbReference type="Proteomes" id="UP001433071">
    <property type="component" value="Unassembled WGS sequence"/>
</dbReference>
<comment type="similarity">
    <text evidence="8">Belongs to the binding-protein-dependent transport system permease family.</text>
</comment>
<sequence>MPFRVFRVSTNLLAILVVLAPVTLIIYQSFLSGPFFQKTAHLSLKAYSFILADADFWLALTTSLKLAVGMTVIAVPVGILLAFIIVRTDVPGKRWLEPIILIPVFMSAVVLAFGYVMTLGPVGFVSLAVKSVIGYVPWNVYSVTSIAIIAGLTHVPHVYLYASAALRNVGADLEEAARIAGAGPWRVAASVSLPMVMPVVLYAAVLVFFLGFELFGLPLVLGDPEGVLVLATYLYKLTNKLGVPSYQLMAVVVVAIIMIALPLVVLQRYMLRNASRYVSVKGKGSRHNPIRLGALRWPAFALVVAWFAATVIIPVGGVAIRSLVTSWGVGVNIFEVLTLDHYRDLADYPNVVSAIVNTVGVAVIGGAASIAAYTAVALAGHRSNAPLTKVVDYVAMIPRAMPGIVAGLAMLWIFLFFKPIAPLRATMISVWLAYTIVWFAYGMRLISGTLLQIGKELEEAGRSVGASEGRVARDITLPLIRGGMFSAWLLIFLIFAREYSTGVYLLGPGTEVIGSLMVSLWGTGAIDLVSALAVINTAIIVTGLAVAMRFGVRLND</sequence>
<proteinExistence type="inferred from homology"/>
<feature type="transmembrane region" description="Helical" evidence="8">
    <location>
        <begin position="351"/>
        <end position="376"/>
    </location>
</feature>
<evidence type="ECO:0000256" key="3">
    <source>
        <dbReference type="ARBA" id="ARBA00022475"/>
    </source>
</evidence>
<evidence type="ECO:0000256" key="5">
    <source>
        <dbReference type="ARBA" id="ARBA00022692"/>
    </source>
</evidence>
<feature type="transmembrane region" description="Helical" evidence="8">
    <location>
        <begin position="475"/>
        <end position="496"/>
    </location>
</feature>
<feature type="transmembrane region" description="Helical" evidence="8">
    <location>
        <begin position="98"/>
        <end position="118"/>
    </location>
</feature>
<dbReference type="InterPro" id="IPR035906">
    <property type="entry name" value="MetI-like_sf"/>
</dbReference>
<dbReference type="PANTHER" id="PTHR43357">
    <property type="entry name" value="INNER MEMBRANE ABC TRANSPORTER PERMEASE PROTEIN YDCV"/>
    <property type="match status" value="1"/>
</dbReference>
<evidence type="ECO:0000256" key="4">
    <source>
        <dbReference type="ARBA" id="ARBA00022519"/>
    </source>
</evidence>
<gene>
    <name evidence="10" type="ORF">NKI36_29350</name>
</gene>
<evidence type="ECO:0000256" key="6">
    <source>
        <dbReference type="ARBA" id="ARBA00022989"/>
    </source>
</evidence>
<feature type="transmembrane region" description="Helical" evidence="8">
    <location>
        <begin position="66"/>
        <end position="86"/>
    </location>
</feature>
<keyword evidence="5 8" id="KW-0812">Transmembrane</keyword>
<keyword evidence="2 8" id="KW-0813">Transport</keyword>
<feature type="transmembrane region" description="Helical" evidence="8">
    <location>
        <begin position="396"/>
        <end position="416"/>
    </location>
</feature>
<comment type="subcellular location">
    <subcellularLocation>
        <location evidence="1">Cell inner membrane</location>
        <topology evidence="1">Multi-pass membrane protein</topology>
    </subcellularLocation>
    <subcellularLocation>
        <location evidence="8">Cell membrane</location>
        <topology evidence="8">Multi-pass membrane protein</topology>
    </subcellularLocation>
</comment>